<feature type="region of interest" description="Disordered" evidence="1">
    <location>
        <begin position="778"/>
        <end position="817"/>
    </location>
</feature>
<dbReference type="Pfam" id="PF14675">
    <property type="entry name" value="FANCI_S1"/>
    <property type="match status" value="1"/>
</dbReference>
<dbReference type="InterPro" id="IPR029308">
    <property type="entry name" value="FANCI_S1"/>
</dbReference>
<dbReference type="Pfam" id="PF14679">
    <property type="entry name" value="FANCI_HD1"/>
    <property type="match status" value="1"/>
</dbReference>
<evidence type="ECO:0000259" key="6">
    <source>
        <dbReference type="Pfam" id="PF14679"/>
    </source>
</evidence>
<feature type="domain" description="FANCI helical" evidence="6">
    <location>
        <begin position="288"/>
        <end position="370"/>
    </location>
</feature>
<dbReference type="GO" id="GO:0006281">
    <property type="term" value="P:DNA repair"/>
    <property type="evidence" value="ECO:0007669"/>
    <property type="project" value="InterPro"/>
</dbReference>
<evidence type="ECO:0000259" key="4">
    <source>
        <dbReference type="Pfam" id="PF14677"/>
    </source>
</evidence>
<feature type="compositionally biased region" description="Polar residues" evidence="1">
    <location>
        <begin position="796"/>
        <end position="809"/>
    </location>
</feature>
<feature type="compositionally biased region" description="Acidic residues" evidence="1">
    <location>
        <begin position="1319"/>
        <end position="1341"/>
    </location>
</feature>
<dbReference type="Pfam" id="PF14678">
    <property type="entry name" value="FANCI_S4"/>
    <property type="match status" value="1"/>
</dbReference>
<feature type="domain" description="FANCI solenoid 2" evidence="3">
    <location>
        <begin position="381"/>
        <end position="528"/>
    </location>
</feature>
<feature type="compositionally biased region" description="Basic residues" evidence="1">
    <location>
        <begin position="778"/>
        <end position="790"/>
    </location>
</feature>
<dbReference type="GO" id="GO:0070182">
    <property type="term" value="F:DNA polymerase binding"/>
    <property type="evidence" value="ECO:0007669"/>
    <property type="project" value="TreeGrafter"/>
</dbReference>
<dbReference type="InterPro" id="IPR029315">
    <property type="entry name" value="FANCI_S2"/>
</dbReference>
<accession>A0A653DX73</accession>
<dbReference type="Proteomes" id="UP000410492">
    <property type="component" value="Unassembled WGS sequence"/>
</dbReference>
<dbReference type="InterPro" id="IPR029314">
    <property type="entry name" value="FANCI_S4"/>
</dbReference>
<proteinExistence type="predicted"/>
<reference evidence="8 9" key="1">
    <citation type="submission" date="2019-01" db="EMBL/GenBank/DDBJ databases">
        <authorList>
            <person name="Sayadi A."/>
        </authorList>
    </citation>
    <scope>NUCLEOTIDE SEQUENCE [LARGE SCALE GENOMIC DNA]</scope>
</reference>
<dbReference type="Pfam" id="PF14677">
    <property type="entry name" value="FANCI_S3"/>
    <property type="match status" value="1"/>
</dbReference>
<gene>
    <name evidence="8" type="ORF">CALMAC_LOCUS21142</name>
</gene>
<feature type="compositionally biased region" description="Pro residues" evidence="1">
    <location>
        <begin position="1343"/>
        <end position="1352"/>
    </location>
</feature>
<dbReference type="EMBL" id="CAACVG010015659">
    <property type="protein sequence ID" value="VEN64662.1"/>
    <property type="molecule type" value="Genomic_DNA"/>
</dbReference>
<evidence type="ECO:0000313" key="9">
    <source>
        <dbReference type="Proteomes" id="UP000410492"/>
    </source>
</evidence>
<feature type="domain" description="FANCI helical" evidence="7">
    <location>
        <begin position="550"/>
        <end position="775"/>
    </location>
</feature>
<dbReference type="Pfam" id="PF14676">
    <property type="entry name" value="FANCI_S2"/>
    <property type="match status" value="1"/>
</dbReference>
<evidence type="ECO:0000259" key="7">
    <source>
        <dbReference type="Pfam" id="PF14680"/>
    </source>
</evidence>
<dbReference type="InterPro" id="IPR029313">
    <property type="entry name" value="FANCI_S3"/>
</dbReference>
<dbReference type="InterPro" id="IPR029312">
    <property type="entry name" value="FANCI_HD2"/>
</dbReference>
<sequence length="1352" mass="153843">MNIFEKIRELGQHKEQSALKNYLIQQDENELLDAIKQNINSTGFIEVWNLVLKTFGDNTDLSRRRIKFVLGVLQMLEEQDVPVNRTKAIISRLILDITKFKSEDLAKMCKFCLECIQSKKTTKMGWKDLLPELLNVLMERETFEFEDLNYTGQEYKSDYINSLCMSSWSPSIVTVLASAFIDMHLTKEELLKVTNKLGTYIEKLTPQELPSFVYQLLRLCKQDSARSVFVKLQNYFGLRIYNSSIETNSLSSTNSMDLIESADNQETIEAEATVLYHIHTAASLSHDCIVDYLSSLKNMTKTPEFILQPFQLMLLFTISTVSHYEETVFEILRPCIVKSYQEEQKKEHSDWYKDMVPITGKPEDIFNKVIHYSIEDRDLMLQALVNFGFVLLGVGSALGRDIIAEKQWNLGNMILLKIIKRKQHTAMTIIQTLCNNIVTRQSATQYIECLYILSRSLPLLMLESQSCIAELMDSLMQIPGSTANQLLDALIPITKVSTSLRDHLIMLLKKALYSSTIETRQMAVSGFLKLITQLKISNMASLSQSNSASSFSTGHSVFTQLSLNKSTQAVGPNRFCNEALCLEVLSILKRCFMQQKEVKAQFYDGLFDAISMNPELAMPALEVIWFHFKDFYVIDDQQMPPLDFKKISVLRDTESVQLEPLGKLVYTIGLILHRLLESEDEKDNATVLKYAEIMDSICDRMKNCELVHFELDDGTDLLDILPESQQKLQILKEAMSVYEALIGYKINTWNAHSDNQARTVYALFQGYSRLEHFAKTLSKPKKAEAKKKKDANKTTQGGSQPTQNNTTVGSKKDGQKTSRTFNCPKSVLDFQCIKKFLSLLHEPNVSWTTTTEANLLKTKKELHQNVMQTTLSLIQNTKKMKVIESQIKKKYYDHISDIAAILFSRIVNRLKDFLDFDSVTAVLAMDCFHNILSVISTQYKSNLKSFLKKIVVDDSDKGKDVIGQLTVVFEVYQKIFEEDDEETSDDADIIKISLTAINTIGILSGLVPNDGNVLSIKIFDWLKHFAHNNVVSAKVSTAFINLFFELNLKYKPSLTILEQMSVSIGDILGFLTEEEDVTLEKFKLINEASVNNVFLALCTSVKSTLDDIDTIIARLKSECSILLLPGIDNVEHRKERLKIKEKGVCCHLCFVITIMTNLSNLVLHPGNMTEAVFKNIISLYNTLSSLTKYFTSRSSKTNLPFQGARYERLVKLAGKQLAPAVYKFIVHLEETQTEENKKIASKKKSDALKSKVLRETRFIPKAVYEIEQFSRCVIQLSNKTKVDLTKHVGQGTVRDFRITLQNVLDQVQAQPGDRTMSTQEEENEEEEESTNQDVAESDSDNDTPPPSKRSRI</sequence>
<dbReference type="InterPro" id="IPR029310">
    <property type="entry name" value="FANCI_HD1"/>
</dbReference>
<dbReference type="InterPro" id="IPR026171">
    <property type="entry name" value="FANCI"/>
</dbReference>
<evidence type="ECO:0008006" key="10">
    <source>
        <dbReference type="Google" id="ProtNLM"/>
    </source>
</evidence>
<dbReference type="OrthoDB" id="195089at2759"/>
<organism evidence="8 9">
    <name type="scientific">Callosobruchus maculatus</name>
    <name type="common">Southern cowpea weevil</name>
    <name type="synonym">Pulse bruchid</name>
    <dbReference type="NCBI Taxonomy" id="64391"/>
    <lineage>
        <taxon>Eukaryota</taxon>
        <taxon>Metazoa</taxon>
        <taxon>Ecdysozoa</taxon>
        <taxon>Arthropoda</taxon>
        <taxon>Hexapoda</taxon>
        <taxon>Insecta</taxon>
        <taxon>Pterygota</taxon>
        <taxon>Neoptera</taxon>
        <taxon>Endopterygota</taxon>
        <taxon>Coleoptera</taxon>
        <taxon>Polyphaga</taxon>
        <taxon>Cucujiformia</taxon>
        <taxon>Chrysomeloidea</taxon>
        <taxon>Chrysomelidae</taxon>
        <taxon>Bruchinae</taxon>
        <taxon>Bruchini</taxon>
        <taxon>Callosobruchus</taxon>
    </lineage>
</organism>
<evidence type="ECO:0000313" key="8">
    <source>
        <dbReference type="EMBL" id="VEN64662.1"/>
    </source>
</evidence>
<evidence type="ECO:0000259" key="5">
    <source>
        <dbReference type="Pfam" id="PF14678"/>
    </source>
</evidence>
<feature type="domain" description="FANCI solenoid 3" evidence="4">
    <location>
        <begin position="827"/>
        <end position="1043"/>
    </location>
</feature>
<name>A0A653DX73_CALMS</name>
<dbReference type="PANTHER" id="PTHR21818">
    <property type="entry name" value="BC025462 PROTEIN"/>
    <property type="match status" value="1"/>
</dbReference>
<evidence type="ECO:0000259" key="2">
    <source>
        <dbReference type="Pfam" id="PF14675"/>
    </source>
</evidence>
<evidence type="ECO:0000256" key="1">
    <source>
        <dbReference type="SAM" id="MobiDB-lite"/>
    </source>
</evidence>
<feature type="region of interest" description="Disordered" evidence="1">
    <location>
        <begin position="1307"/>
        <end position="1352"/>
    </location>
</feature>
<protein>
    <recommendedName>
        <fullName evidence="10">Fanconi anemia group I protein</fullName>
    </recommendedName>
</protein>
<dbReference type="Pfam" id="PF14680">
    <property type="entry name" value="FANCI_HD2"/>
    <property type="match status" value="1"/>
</dbReference>
<dbReference type="PANTHER" id="PTHR21818:SF0">
    <property type="entry name" value="FANCONI ANEMIA GROUP I PROTEIN"/>
    <property type="match status" value="1"/>
</dbReference>
<keyword evidence="9" id="KW-1185">Reference proteome</keyword>
<feature type="domain" description="FANCI solenoid 4" evidence="5">
    <location>
        <begin position="1056"/>
        <end position="1302"/>
    </location>
</feature>
<feature type="domain" description="FANCI solenoid 1" evidence="2">
    <location>
        <begin position="63"/>
        <end position="282"/>
    </location>
</feature>
<evidence type="ECO:0000259" key="3">
    <source>
        <dbReference type="Pfam" id="PF14676"/>
    </source>
</evidence>